<protein>
    <submittedName>
        <fullName evidence="2">OrfB</fullName>
    </submittedName>
</protein>
<organism evidence="2 3">
    <name type="scientific">Clostridium tyrobutyricum DIVETGP</name>
    <dbReference type="NCBI Taxonomy" id="1408889"/>
    <lineage>
        <taxon>Bacteria</taxon>
        <taxon>Bacillati</taxon>
        <taxon>Bacillota</taxon>
        <taxon>Clostridia</taxon>
        <taxon>Eubacteriales</taxon>
        <taxon>Clostridiaceae</taxon>
        <taxon>Clostridium</taxon>
    </lineage>
</organism>
<comment type="caution">
    <text evidence="2">The sequence shown here is derived from an EMBL/GenBank/DDBJ whole genome shotgun (WGS) entry which is preliminary data.</text>
</comment>
<dbReference type="Gene3D" id="3.30.420.40">
    <property type="match status" value="2"/>
</dbReference>
<proteinExistence type="predicted"/>
<accession>W6N4W5</accession>
<dbReference type="CDD" id="cd24023">
    <property type="entry name" value="ASKHA_NBD_ParM_Alp7A-like"/>
    <property type="match status" value="1"/>
</dbReference>
<sequence>MDIKRFNADFGNSTNNFMIDGYYFEIPTNVVEISEKEASETFVSPITESKELLDRLVISTNYEGKERFYLVGEFAEKSKLSNIHVNTMHDKIKSVIPYASFLAAVAYYNNLKSSRDDNIVNIDYMSMMLPIWLLKRAEKFSIAENQMEKRFLGEHQVKIITLGMERDIKINVEKSSCRIESEVARYAIKYKMTSNDDNVITIDKRQELVNKFSDYEVVLSDIGGGSTDAVLLGKGLTAPKGRDSFKVIDIEPFLGRLETLRKEKLLEYFHDLGALEKFIVANYKDQKYVLKDENTGENFDFTNIIKEMLQEYSDLLIFQIFNTFKTKDKVIKFIYLGGETPVLEPYMKVSLLKNMTDQASENNHFFLDEILEDDKKEIFKPTSRTINLTALEILSINEMKKIKDNTKGE</sequence>
<dbReference type="Pfam" id="PF22128">
    <property type="entry name" value="Alp7A_like_C"/>
    <property type="match status" value="1"/>
</dbReference>
<evidence type="ECO:0000313" key="3">
    <source>
        <dbReference type="Proteomes" id="UP000019482"/>
    </source>
</evidence>
<evidence type="ECO:0000259" key="1">
    <source>
        <dbReference type="Pfam" id="PF22128"/>
    </source>
</evidence>
<dbReference type="Proteomes" id="UP000019482">
    <property type="component" value="Unassembled WGS sequence"/>
</dbReference>
<dbReference type="RefSeq" id="WP_017895781.1">
    <property type="nucleotide sequence ID" value="NZ_CBXI010000022.1"/>
</dbReference>
<name>W6N4W5_CLOTY</name>
<dbReference type="InterPro" id="IPR054368">
    <property type="entry name" value="Alp7A-like_C"/>
</dbReference>
<dbReference type="GeneID" id="29420993"/>
<evidence type="ECO:0000313" key="2">
    <source>
        <dbReference type="EMBL" id="CDL91231.1"/>
    </source>
</evidence>
<dbReference type="AlphaFoldDB" id="W6N4W5"/>
<dbReference type="OrthoDB" id="1922752at2"/>
<dbReference type="EMBL" id="CBXI010000022">
    <property type="protein sequence ID" value="CDL91231.1"/>
    <property type="molecule type" value="Genomic_DNA"/>
</dbReference>
<keyword evidence="3" id="KW-1185">Reference proteome</keyword>
<feature type="domain" description="Alp7A-like C-terminal" evidence="1">
    <location>
        <begin position="216"/>
        <end position="369"/>
    </location>
</feature>
<gene>
    <name evidence="2" type="ORF">CTDIVETGP_1301</name>
</gene>
<reference evidence="2 3" key="1">
    <citation type="journal article" date="2015" name="Genome Announc.">
        <title>Draft Genome Sequence of Clostridium tyrobutyricum Strain DIVETGP, Isolated from Cow's Milk for Grana Padano Production.</title>
        <authorList>
            <person name="Soggiu A."/>
            <person name="Piras C."/>
            <person name="Gaiarsa S."/>
            <person name="Sassera D."/>
            <person name="Roncada P."/>
            <person name="Bendixen E."/>
            <person name="Brasca M."/>
            <person name="Bonizzi L."/>
        </authorList>
    </citation>
    <scope>NUCLEOTIDE SEQUENCE [LARGE SCALE GENOMIC DNA]</scope>
    <source>
        <strain evidence="2 3">DIVETGP</strain>
    </source>
</reference>